<comment type="caution">
    <text evidence="4">The sequence shown here is derived from an EMBL/GenBank/DDBJ whole genome shotgun (WGS) entry which is preliminary data.</text>
</comment>
<evidence type="ECO:0000256" key="1">
    <source>
        <dbReference type="ARBA" id="ARBA00006484"/>
    </source>
</evidence>
<dbReference type="InterPro" id="IPR020904">
    <property type="entry name" value="Sc_DH/Rdtase_CS"/>
</dbReference>
<evidence type="ECO:0000256" key="2">
    <source>
        <dbReference type="ARBA" id="ARBA00023002"/>
    </source>
</evidence>
<dbReference type="AlphaFoldDB" id="A0A2W2BD69"/>
<dbReference type="Proteomes" id="UP000248764">
    <property type="component" value="Unassembled WGS sequence"/>
</dbReference>
<dbReference type="InterPro" id="IPR036291">
    <property type="entry name" value="NAD(P)-bd_dom_sf"/>
</dbReference>
<dbReference type="Pfam" id="PF13561">
    <property type="entry name" value="adh_short_C2"/>
    <property type="match status" value="1"/>
</dbReference>
<dbReference type="SUPFAM" id="SSF51735">
    <property type="entry name" value="NAD(P)-binding Rossmann-fold domains"/>
    <property type="match status" value="1"/>
</dbReference>
<dbReference type="InterPro" id="IPR002347">
    <property type="entry name" value="SDR_fam"/>
</dbReference>
<dbReference type="PANTHER" id="PTHR24321">
    <property type="entry name" value="DEHYDROGENASES, SHORT CHAIN"/>
    <property type="match status" value="1"/>
</dbReference>
<evidence type="ECO:0000313" key="5">
    <source>
        <dbReference type="Proteomes" id="UP000248764"/>
    </source>
</evidence>
<dbReference type="SUPFAM" id="SSF53639">
    <property type="entry name" value="AraD/HMP-PK domain-like"/>
    <property type="match status" value="1"/>
</dbReference>
<dbReference type="SMART" id="SM01007">
    <property type="entry name" value="Aldolase_II"/>
    <property type="match status" value="1"/>
</dbReference>
<reference evidence="4 5" key="1">
    <citation type="submission" date="2018-01" db="EMBL/GenBank/DDBJ databases">
        <title>Draft genome sequence of Jiangella sp. GTF31.</title>
        <authorList>
            <person name="Sahin N."/>
            <person name="Ay H."/>
            <person name="Saygin H."/>
        </authorList>
    </citation>
    <scope>NUCLEOTIDE SEQUENCE [LARGE SCALE GENOMIC DNA]</scope>
    <source>
        <strain evidence="4 5">GTF31</strain>
    </source>
</reference>
<proteinExistence type="inferred from homology"/>
<sequence length="655" mass="67628">MALNRWDPAAPAPADDLDARVLTSRLLGQDPSLVLHGGGNTSVKVTRTSIVGAEERLLLVKGSGWDLASIEAAGFTPLRIEPLVALATLDRLSDVEMARQLASYRTDPAAPSPSVEAILHGLLPFTFVDHTHADAVVTLTNTAGGAGLVREVYGASVLVLPYVMPGFDLARLVARSLPSIGPDTRGIVLMNHGIVTFGDTARESYDRMIDLVSVAEAAIAPREPLPAPAPPLPRGPSRRAAIAGLRADVSRAAGAPMIVSVHDDDAVLAFAQHPKVADLSGGGPATPDHVIRTKPAPMLGRDVAAFAAGYTAYFDRCAAGGRAEVTMLDPAPRVILDPELGLVTAGRSAADAAAAEDIYRHTIEIVLNAEALGGYRALSEQEIFDVEYWDLEQAKLRRAGRPAPLAGQVALVTGAAGGIGRAIAGRFLAAGGAVAGLDLDPAVAGAFDGASWLGLGCDVTDAGQVGAALDAVTDTFGGLDILVLNAGIFPAAAPVAELDSELWRRVMRVNLDAAADLLREAHPLLRQAPGGGRVVVIGSKNVAAPGPGAAAYSASKAALTQLARVTALEWAADGIRVNVVHPDAVFDTGIWAGGVLEARAAHYGLSVEDYTTRNLLHTQITSADVAELALALTGPAFAKTTGAQIPIDGGNDRVI</sequence>
<accession>A0A2W2BD69</accession>
<dbReference type="Gene3D" id="3.40.50.720">
    <property type="entry name" value="NAD(P)-binding Rossmann-like Domain"/>
    <property type="match status" value="1"/>
</dbReference>
<gene>
    <name evidence="4" type="ORF">C1I92_04215</name>
</gene>
<dbReference type="RefSeq" id="WP_111253421.1">
    <property type="nucleotide sequence ID" value="NZ_POTW01000007.1"/>
</dbReference>
<dbReference type="NCBIfam" id="NF006196">
    <property type="entry name" value="PRK08324.2-4"/>
    <property type="match status" value="1"/>
</dbReference>
<comment type="similarity">
    <text evidence="1">Belongs to the short-chain dehydrogenases/reductases (SDR) family.</text>
</comment>
<dbReference type="Gene3D" id="3.40.225.10">
    <property type="entry name" value="Class II aldolase/adducin N-terminal domain"/>
    <property type="match status" value="1"/>
</dbReference>
<dbReference type="FunFam" id="3.40.50.720:FF:000084">
    <property type="entry name" value="Short-chain dehydrogenase reductase"/>
    <property type="match status" value="1"/>
</dbReference>
<dbReference type="PANTHER" id="PTHR24321:SF14">
    <property type="entry name" value="SHORT-CHAIN TYPE DEHYDROGENASE_REDUCTASE BLR2146-RELATED"/>
    <property type="match status" value="1"/>
</dbReference>
<dbReference type="GO" id="GO:0016491">
    <property type="term" value="F:oxidoreductase activity"/>
    <property type="evidence" value="ECO:0007669"/>
    <property type="project" value="UniProtKB-KW"/>
</dbReference>
<dbReference type="InterPro" id="IPR036409">
    <property type="entry name" value="Aldolase_II/adducin_N_sf"/>
</dbReference>
<keyword evidence="5" id="KW-1185">Reference proteome</keyword>
<dbReference type="EMBL" id="POTW01000007">
    <property type="protein sequence ID" value="PZF85581.1"/>
    <property type="molecule type" value="Genomic_DNA"/>
</dbReference>
<dbReference type="Pfam" id="PF00596">
    <property type="entry name" value="Aldolase_II"/>
    <property type="match status" value="1"/>
</dbReference>
<dbReference type="PRINTS" id="PR00081">
    <property type="entry name" value="GDHRDH"/>
</dbReference>
<protein>
    <submittedName>
        <fullName evidence="4">Bifunctional aldolase/short-chain dehydrogenase</fullName>
    </submittedName>
</protein>
<organism evidence="4 5">
    <name type="scientific">Jiangella anatolica</name>
    <dbReference type="NCBI Taxonomy" id="2670374"/>
    <lineage>
        <taxon>Bacteria</taxon>
        <taxon>Bacillati</taxon>
        <taxon>Actinomycetota</taxon>
        <taxon>Actinomycetes</taxon>
        <taxon>Jiangellales</taxon>
        <taxon>Jiangellaceae</taxon>
        <taxon>Jiangella</taxon>
    </lineage>
</organism>
<dbReference type="InterPro" id="IPR001303">
    <property type="entry name" value="Aldolase_II/adducin_N"/>
</dbReference>
<evidence type="ECO:0000313" key="4">
    <source>
        <dbReference type="EMBL" id="PZF85581.1"/>
    </source>
</evidence>
<feature type="domain" description="Class II aldolase/adducin N-terminal" evidence="3">
    <location>
        <begin position="19"/>
        <end position="219"/>
    </location>
</feature>
<keyword evidence="2" id="KW-0560">Oxidoreductase</keyword>
<evidence type="ECO:0000259" key="3">
    <source>
        <dbReference type="SMART" id="SM01007"/>
    </source>
</evidence>
<dbReference type="PRINTS" id="PR00080">
    <property type="entry name" value="SDRFAMILY"/>
</dbReference>
<dbReference type="PROSITE" id="PS00061">
    <property type="entry name" value="ADH_SHORT"/>
    <property type="match status" value="1"/>
</dbReference>
<name>A0A2W2BD69_9ACTN</name>